<protein>
    <submittedName>
        <fullName evidence="1">Uncharacterized protein</fullName>
    </submittedName>
</protein>
<reference evidence="2 4" key="2">
    <citation type="submission" date="2023-02" db="EMBL/GenBank/DDBJ databases">
        <title>Encephalitozoon hellem ATCC 50451 complete genome.</title>
        <authorList>
            <person name="Mascarenhas dos Santos A.C."/>
            <person name="Julian A.T."/>
            <person name="Pombert J.-F."/>
        </authorList>
    </citation>
    <scope>NUCLEOTIDE SEQUENCE [LARGE SCALE GENOMIC DNA]</scope>
    <source>
        <strain evidence="2 4">ATCC 50451</strain>
    </source>
</reference>
<dbReference type="AlphaFoldDB" id="A0A9Q9CEF7"/>
<evidence type="ECO:0000313" key="1">
    <source>
        <dbReference type="EMBL" id="UTX44374.1"/>
    </source>
</evidence>
<proteinExistence type="predicted"/>
<dbReference type="EMBL" id="CP119072">
    <property type="protein sequence ID" value="WEL39875.1"/>
    <property type="molecule type" value="Genomic_DNA"/>
</dbReference>
<gene>
    <name evidence="1" type="ORF">GPU96_11g21760</name>
    <name evidence="2" type="ORF">PFJ87_11g01120</name>
</gene>
<accession>A0A9Q9CEF7</accession>
<name>A0A9Q9CEF7_ENCHE</name>
<dbReference type="OrthoDB" id="2191868at2759"/>
<dbReference type="EMBL" id="CP075157">
    <property type="protein sequence ID" value="UTX44374.1"/>
    <property type="molecule type" value="Genomic_DNA"/>
</dbReference>
<keyword evidence="4" id="KW-1185">Reference proteome</keyword>
<organism evidence="1 3">
    <name type="scientific">Encephalitozoon hellem</name>
    <name type="common">Microsporidian parasite</name>
    <dbReference type="NCBI Taxonomy" id="27973"/>
    <lineage>
        <taxon>Eukaryota</taxon>
        <taxon>Fungi</taxon>
        <taxon>Fungi incertae sedis</taxon>
        <taxon>Microsporidia</taxon>
        <taxon>Unikaryonidae</taxon>
        <taxon>Encephalitozoon</taxon>
    </lineage>
</organism>
<evidence type="ECO:0000313" key="2">
    <source>
        <dbReference type="EMBL" id="WEL39875.1"/>
    </source>
</evidence>
<sequence>MSYEFAALDFQMALVSNRTEDFGVREERYRMNMGKKIRTMVREMNNSSSKWSICDQMKCRNFLSRIKRKIDERHGA</sequence>
<dbReference type="Proteomes" id="UP001059546">
    <property type="component" value="Chromosome XI"/>
</dbReference>
<evidence type="ECO:0000313" key="3">
    <source>
        <dbReference type="Proteomes" id="UP001059546"/>
    </source>
</evidence>
<reference evidence="1" key="1">
    <citation type="submission" date="2021-05" db="EMBL/GenBank/DDBJ databases">
        <title>Encephalitozoon hellem ATCC 50604 Complete Genome.</title>
        <authorList>
            <person name="Mascarenhas dos Santos A.C."/>
            <person name="Julian A.T."/>
            <person name="Pombert J.-F."/>
        </authorList>
    </citation>
    <scope>NUCLEOTIDE SEQUENCE</scope>
    <source>
        <strain evidence="1">ATCC 50604</strain>
    </source>
</reference>
<dbReference type="Proteomes" id="UP001217963">
    <property type="component" value="Chromosome XI"/>
</dbReference>
<evidence type="ECO:0000313" key="4">
    <source>
        <dbReference type="Proteomes" id="UP001217963"/>
    </source>
</evidence>